<keyword evidence="16" id="KW-0234">DNA repair</keyword>
<keyword evidence="6" id="KW-0540">Nuclease</keyword>
<sequence>MPGSGEQVVQVGGRRLRITSLDKVMYPEAGTTKGDVIGYSAEIAPVMLPYVAGRPCTRKRWVDGVGTADAPGGTFFAKDLGQGTPDWVRRARIPHSDHDNTYPVVDDLPTLVWLAQLAALELHVPQWRFDAAGTPQHPDRLVLDLDPGEGVGLGGCAEVAFLVREILDGMGLSSVPVTSGSKGIHLYAPLDGSLSSDQASALARELARSLEADHPKLVVSSMSKAVRPGRVFLDWSQNNGKKTTIAPYSLRGRFRPTVAAPRTWEELADPDLRHLEYGEVLALVARRGDPMEPLRQGHVGASPGEFMATVADAAAQGASDRLGRYREKRSADRTPEPVPAAGAAPPAPGDLPRFVIQHHFASREHYDFRLEHDGVLVSWAVPKGLPEESGRNHLAVMTEDHPLEYATFEGTIPKGEYGAGRVDLWDTGVYDLEKWRDDEVIVTLHTDRGGPAGDGRFALIRTDGSGEKSTWLLHRMKRPAVRTRRLPRPEPVAAEPERPFTWQPMLAATAKPHDLDHGEWVAEMKWDGMRALVEVDGGRLRMFTRNGIEVSARYPELEGLPARVAAGSAVLDGEVVALDATGRPDFGRMQQRMHLTAPREIRRAAEELPVRLLLFDVLEVDGESVVDRPYRERRDLLERLVPPAAASPVQVPPAFDGDVAAAIEQSRALGLEGVVAKDADSRYRPGARSTDWLKVKHGRVQSVVIGGWRPGKGMRGDTFGSLLIGIPGAGGLRYAGRVGTGFTDAQLARIAGLLEPLRRTDSPFAEVPPAEASDAVWVEPRLVGEIAFGEWTPAGVARHPTWRGLRPDVDPAEVTEEA</sequence>
<feature type="region of interest" description="Disordered" evidence="23">
    <location>
        <begin position="317"/>
        <end position="349"/>
    </location>
</feature>
<dbReference type="Gene3D" id="3.90.920.10">
    <property type="entry name" value="DNA primase, PRIM domain"/>
    <property type="match status" value="1"/>
</dbReference>
<evidence type="ECO:0000256" key="13">
    <source>
        <dbReference type="ARBA" id="ARBA00022932"/>
    </source>
</evidence>
<keyword evidence="8" id="KW-0547">Nucleotide-binding</keyword>
<evidence type="ECO:0000259" key="24">
    <source>
        <dbReference type="PROSITE" id="PS50160"/>
    </source>
</evidence>
<evidence type="ECO:0000256" key="4">
    <source>
        <dbReference type="ARBA" id="ARBA00022679"/>
    </source>
</evidence>
<feature type="compositionally biased region" description="Basic and acidic residues" evidence="23">
    <location>
        <begin position="321"/>
        <end position="335"/>
    </location>
</feature>
<evidence type="ECO:0000256" key="7">
    <source>
        <dbReference type="ARBA" id="ARBA00022723"/>
    </source>
</evidence>
<dbReference type="SUPFAM" id="SSF50249">
    <property type="entry name" value="Nucleic acid-binding proteins"/>
    <property type="match status" value="1"/>
</dbReference>
<evidence type="ECO:0000256" key="10">
    <source>
        <dbReference type="ARBA" id="ARBA00022801"/>
    </source>
</evidence>
<dbReference type="GO" id="GO:0005524">
    <property type="term" value="F:ATP binding"/>
    <property type="evidence" value="ECO:0007669"/>
    <property type="project" value="UniProtKB-KW"/>
</dbReference>
<evidence type="ECO:0000313" key="26">
    <source>
        <dbReference type="Proteomes" id="UP001144396"/>
    </source>
</evidence>
<keyword evidence="9" id="KW-0227">DNA damage</keyword>
<dbReference type="CDD" id="cd04863">
    <property type="entry name" value="MtLigD_Pol_like"/>
    <property type="match status" value="1"/>
</dbReference>
<accession>A0A9W6FPV4</accession>
<reference evidence="25" key="1">
    <citation type="submission" date="2022-12" db="EMBL/GenBank/DDBJ databases">
        <title>Reference genome sequencing for broad-spectrum identification of bacterial and archaeal isolates by mass spectrometry.</title>
        <authorList>
            <person name="Sekiguchi Y."/>
            <person name="Tourlousse D.M."/>
        </authorList>
    </citation>
    <scope>NUCLEOTIDE SEQUENCE</scope>
    <source>
        <strain evidence="25">14</strain>
    </source>
</reference>
<evidence type="ECO:0000256" key="14">
    <source>
        <dbReference type="ARBA" id="ARBA00023125"/>
    </source>
</evidence>
<keyword evidence="3 25" id="KW-0436">Ligase</keyword>
<evidence type="ECO:0000256" key="5">
    <source>
        <dbReference type="ARBA" id="ARBA00022695"/>
    </source>
</evidence>
<keyword evidence="17" id="KW-0464">Manganese</keyword>
<dbReference type="Pfam" id="PF13298">
    <property type="entry name" value="LigD_N"/>
    <property type="match status" value="1"/>
</dbReference>
<protein>
    <recommendedName>
        <fullName evidence="2">DNA ligase (ATP)</fullName>
        <ecNumber evidence="2">6.5.1.1</ecNumber>
    </recommendedName>
    <alternativeName>
        <fullName evidence="19">NHEJ DNA polymerase</fullName>
    </alternativeName>
</protein>
<dbReference type="GO" id="GO:0003887">
    <property type="term" value="F:DNA-directed DNA polymerase activity"/>
    <property type="evidence" value="ECO:0007669"/>
    <property type="project" value="UniProtKB-KW"/>
</dbReference>
<evidence type="ECO:0000256" key="18">
    <source>
        <dbReference type="ARBA" id="ARBA00023268"/>
    </source>
</evidence>
<dbReference type="GO" id="GO:0006310">
    <property type="term" value="P:DNA recombination"/>
    <property type="evidence" value="ECO:0007669"/>
    <property type="project" value="UniProtKB-KW"/>
</dbReference>
<evidence type="ECO:0000256" key="1">
    <source>
        <dbReference type="ARBA" id="ARBA00001936"/>
    </source>
</evidence>
<dbReference type="GO" id="GO:0003677">
    <property type="term" value="F:DNA binding"/>
    <property type="evidence" value="ECO:0007669"/>
    <property type="project" value="UniProtKB-KW"/>
</dbReference>
<dbReference type="CDD" id="cd07906">
    <property type="entry name" value="Adenylation_DNA_ligase_LigD_LigC"/>
    <property type="match status" value="1"/>
</dbReference>
<proteinExistence type="inferred from homology"/>
<gene>
    <name evidence="25" type="ORF">ARHIZOSPH14_21580</name>
</gene>
<dbReference type="InterPro" id="IPR014144">
    <property type="entry name" value="LigD_PE_domain"/>
</dbReference>
<dbReference type="NCBIfam" id="TIGR02779">
    <property type="entry name" value="NHEJ_ligase_lig"/>
    <property type="match status" value="1"/>
</dbReference>
<evidence type="ECO:0000256" key="19">
    <source>
        <dbReference type="ARBA" id="ARBA00029943"/>
    </source>
</evidence>
<dbReference type="RefSeq" id="WP_281884837.1">
    <property type="nucleotide sequence ID" value="NZ_BSDP01000001.1"/>
</dbReference>
<keyword evidence="11" id="KW-0269">Exonuclease</keyword>
<dbReference type="Gene3D" id="3.30.1490.70">
    <property type="match status" value="1"/>
</dbReference>
<dbReference type="InterPro" id="IPR014145">
    <property type="entry name" value="LigD_pol_dom"/>
</dbReference>
<keyword evidence="26" id="KW-1185">Reference proteome</keyword>
<name>A0A9W6FPV4_9MICO</name>
<comment type="caution">
    <text evidence="25">The sequence shown here is derived from an EMBL/GenBank/DDBJ whole genome shotgun (WGS) entry which is preliminary data.</text>
</comment>
<dbReference type="PROSITE" id="PS50160">
    <property type="entry name" value="DNA_LIGASE_A3"/>
    <property type="match status" value="1"/>
</dbReference>
<dbReference type="Pfam" id="PF21686">
    <property type="entry name" value="LigD_Prim-Pol"/>
    <property type="match status" value="1"/>
</dbReference>
<keyword evidence="10" id="KW-0378">Hydrolase</keyword>
<dbReference type="NCBIfam" id="TIGR02777">
    <property type="entry name" value="LigD_PE_dom"/>
    <property type="match status" value="1"/>
</dbReference>
<keyword evidence="15" id="KW-0233">DNA recombination</keyword>
<evidence type="ECO:0000256" key="2">
    <source>
        <dbReference type="ARBA" id="ARBA00012727"/>
    </source>
</evidence>
<dbReference type="EC" id="6.5.1.1" evidence="2"/>
<keyword evidence="18" id="KW-0511">Multifunctional enzyme</keyword>
<dbReference type="PROSITE" id="PS00697">
    <property type="entry name" value="DNA_LIGASE_A1"/>
    <property type="match status" value="1"/>
</dbReference>
<keyword evidence="7" id="KW-0479">Metal-binding</keyword>
<dbReference type="PANTHER" id="PTHR42705:SF2">
    <property type="entry name" value="BIFUNCTIONAL NON-HOMOLOGOUS END JOINING PROTEIN LIGD"/>
    <property type="match status" value="1"/>
</dbReference>
<evidence type="ECO:0000256" key="23">
    <source>
        <dbReference type="SAM" id="MobiDB-lite"/>
    </source>
</evidence>
<evidence type="ECO:0000256" key="6">
    <source>
        <dbReference type="ARBA" id="ARBA00022722"/>
    </source>
</evidence>
<dbReference type="GO" id="GO:0006281">
    <property type="term" value="P:DNA repair"/>
    <property type="evidence" value="ECO:0007669"/>
    <property type="project" value="UniProtKB-KW"/>
</dbReference>
<dbReference type="InterPro" id="IPR012340">
    <property type="entry name" value="NA-bd_OB-fold"/>
</dbReference>
<evidence type="ECO:0000256" key="11">
    <source>
        <dbReference type="ARBA" id="ARBA00022839"/>
    </source>
</evidence>
<evidence type="ECO:0000256" key="16">
    <source>
        <dbReference type="ARBA" id="ARBA00023204"/>
    </source>
</evidence>
<dbReference type="NCBIfam" id="NF007210">
    <property type="entry name" value="PRK09632.1"/>
    <property type="match status" value="1"/>
</dbReference>
<evidence type="ECO:0000256" key="17">
    <source>
        <dbReference type="ARBA" id="ARBA00023211"/>
    </source>
</evidence>
<dbReference type="Pfam" id="PF04679">
    <property type="entry name" value="DNA_ligase_A_C"/>
    <property type="match status" value="1"/>
</dbReference>
<comment type="catalytic activity">
    <reaction evidence="20">
        <text>ATP + (deoxyribonucleotide)n-3'-hydroxyl + 5'-phospho-(deoxyribonucleotide)m = (deoxyribonucleotide)n+m + AMP + diphosphate.</text>
        <dbReference type="EC" id="6.5.1.1"/>
    </reaction>
</comment>
<dbReference type="GO" id="GO:0046872">
    <property type="term" value="F:metal ion binding"/>
    <property type="evidence" value="ECO:0007669"/>
    <property type="project" value="UniProtKB-KW"/>
</dbReference>
<dbReference type="GO" id="GO:0003910">
    <property type="term" value="F:DNA ligase (ATP) activity"/>
    <property type="evidence" value="ECO:0007669"/>
    <property type="project" value="UniProtKB-EC"/>
</dbReference>
<comment type="similarity">
    <text evidence="21">In the C-terminal section; belongs to the ATP-dependent DNA ligase family.</text>
</comment>
<feature type="domain" description="ATP-dependent DNA ligase family profile" evidence="24">
    <location>
        <begin position="603"/>
        <end position="725"/>
    </location>
</feature>
<dbReference type="AlphaFoldDB" id="A0A9W6FPV4"/>
<keyword evidence="5" id="KW-0548">Nucleotidyltransferase</keyword>
<evidence type="ECO:0000256" key="22">
    <source>
        <dbReference type="ARBA" id="ARBA00049990"/>
    </source>
</evidence>
<dbReference type="Pfam" id="PF01068">
    <property type="entry name" value="DNA_ligase_A_M"/>
    <property type="match status" value="1"/>
</dbReference>
<evidence type="ECO:0000256" key="21">
    <source>
        <dbReference type="ARBA" id="ARBA00049981"/>
    </source>
</evidence>
<dbReference type="PANTHER" id="PTHR42705">
    <property type="entry name" value="BIFUNCTIONAL NON-HOMOLOGOUS END JOINING PROTEIN LIGD"/>
    <property type="match status" value="1"/>
</dbReference>
<dbReference type="InterPro" id="IPR016059">
    <property type="entry name" value="DNA_ligase_ATP-dep_CS"/>
</dbReference>
<dbReference type="EMBL" id="BSDP01000001">
    <property type="protein sequence ID" value="GLI27916.1"/>
    <property type="molecule type" value="Genomic_DNA"/>
</dbReference>
<dbReference type="Proteomes" id="UP001144396">
    <property type="component" value="Unassembled WGS sequence"/>
</dbReference>
<dbReference type="Gene3D" id="3.30.470.30">
    <property type="entry name" value="DNA ligase/mRNA capping enzyme"/>
    <property type="match status" value="1"/>
</dbReference>
<evidence type="ECO:0000256" key="3">
    <source>
        <dbReference type="ARBA" id="ARBA00022598"/>
    </source>
</evidence>
<evidence type="ECO:0000256" key="8">
    <source>
        <dbReference type="ARBA" id="ARBA00022741"/>
    </source>
</evidence>
<evidence type="ECO:0000256" key="9">
    <source>
        <dbReference type="ARBA" id="ARBA00022763"/>
    </source>
</evidence>
<dbReference type="InterPro" id="IPR012310">
    <property type="entry name" value="DNA_ligase_ATP-dep_cent"/>
</dbReference>
<dbReference type="CDD" id="cd07971">
    <property type="entry name" value="OBF_DNA_ligase_LigD"/>
    <property type="match status" value="1"/>
</dbReference>
<dbReference type="InterPro" id="IPR033649">
    <property type="entry name" value="MtLigD_Pol-like"/>
</dbReference>
<evidence type="ECO:0000256" key="12">
    <source>
        <dbReference type="ARBA" id="ARBA00022840"/>
    </source>
</evidence>
<comment type="similarity">
    <text evidence="22">In the N-terminal section; belongs to the LigD polymerase family.</text>
</comment>
<dbReference type="InterPro" id="IPR012309">
    <property type="entry name" value="DNA_ligase_ATP-dep_C"/>
</dbReference>
<comment type="cofactor">
    <cofactor evidence="1">
        <name>Mn(2+)</name>
        <dbReference type="ChEBI" id="CHEBI:29035"/>
    </cofactor>
</comment>
<dbReference type="NCBIfam" id="TIGR02778">
    <property type="entry name" value="ligD_pol"/>
    <property type="match status" value="1"/>
</dbReference>
<keyword evidence="13" id="KW-0239">DNA-directed DNA polymerase</keyword>
<dbReference type="Gene3D" id="2.40.50.140">
    <property type="entry name" value="Nucleic acid-binding proteins"/>
    <property type="match status" value="1"/>
</dbReference>
<keyword evidence="12" id="KW-0067">ATP-binding</keyword>
<organism evidence="25 26">
    <name type="scientific">Agromyces rhizosphaerae</name>
    <dbReference type="NCBI Taxonomy" id="88374"/>
    <lineage>
        <taxon>Bacteria</taxon>
        <taxon>Bacillati</taxon>
        <taxon>Actinomycetota</taxon>
        <taxon>Actinomycetes</taxon>
        <taxon>Micrococcales</taxon>
        <taxon>Microbacteriaceae</taxon>
        <taxon>Agromyces</taxon>
    </lineage>
</organism>
<evidence type="ECO:0000256" key="20">
    <source>
        <dbReference type="ARBA" id="ARBA00034003"/>
    </source>
</evidence>
<dbReference type="GO" id="GO:0004527">
    <property type="term" value="F:exonuclease activity"/>
    <property type="evidence" value="ECO:0007669"/>
    <property type="project" value="UniProtKB-KW"/>
</dbReference>
<dbReference type="InterPro" id="IPR014146">
    <property type="entry name" value="LigD_ligase_dom"/>
</dbReference>
<keyword evidence="14" id="KW-0238">DNA-binding</keyword>
<evidence type="ECO:0000313" key="25">
    <source>
        <dbReference type="EMBL" id="GLI27916.1"/>
    </source>
</evidence>
<keyword evidence="4" id="KW-0808">Transferase</keyword>
<dbReference type="SUPFAM" id="SSF56091">
    <property type="entry name" value="DNA ligase/mRNA capping enzyme, catalytic domain"/>
    <property type="match status" value="1"/>
</dbReference>
<evidence type="ECO:0000256" key="15">
    <source>
        <dbReference type="ARBA" id="ARBA00023172"/>
    </source>
</evidence>
<dbReference type="InterPro" id="IPR052171">
    <property type="entry name" value="NHEJ_LigD"/>
</dbReference>